<dbReference type="InterPro" id="IPR011250">
    <property type="entry name" value="OMP/PagP_B-barrel"/>
</dbReference>
<evidence type="ECO:0000256" key="1">
    <source>
        <dbReference type="ARBA" id="ARBA00022729"/>
    </source>
</evidence>
<gene>
    <name evidence="5" type="ORF">theurythT_21570</name>
</gene>
<dbReference type="Gene3D" id="2.40.160.20">
    <property type="match status" value="1"/>
</dbReference>
<comment type="caution">
    <text evidence="5">The sequence shown here is derived from an EMBL/GenBank/DDBJ whole genome shotgun (WGS) entry which is preliminary data.</text>
</comment>
<feature type="signal peptide" evidence="2">
    <location>
        <begin position="1"/>
        <end position="23"/>
    </location>
</feature>
<evidence type="ECO:0000259" key="4">
    <source>
        <dbReference type="Pfam" id="PF13505"/>
    </source>
</evidence>
<dbReference type="InterPro" id="IPR025079">
    <property type="entry name" value="DUF3943"/>
</dbReference>
<organism evidence="5 6">
    <name type="scientific">Thalassotalea eurytherma</name>
    <dbReference type="NCBI Taxonomy" id="1144278"/>
    <lineage>
        <taxon>Bacteria</taxon>
        <taxon>Pseudomonadati</taxon>
        <taxon>Pseudomonadota</taxon>
        <taxon>Gammaproteobacteria</taxon>
        <taxon>Alteromonadales</taxon>
        <taxon>Colwelliaceae</taxon>
        <taxon>Thalassotalea</taxon>
    </lineage>
</organism>
<sequence>MPNLIKPFSAICIAISLSFNAMANDEQSVERVTNTIWEQKNPQQYLLDDPYDVSLFDAKHGEDKERLWSQTKSIFGYGLGVIGVIALMPEDISNWEKDGNALKKWGDNVTNPPVWDRDVAWINLLGHPYFGGVYYQVARKSGYRQWDSFVYAAMMSTFYWEYGVEAFAERPSIQDLVVTPVLGWVWGEWAFQTEQELRATGGKVWGQEWLGSTALFFLDPVDSLGRGINNLFDRQVIRAGTGYLSVNEVPIGVDGQSETLVRYNMEFLLGDGGINNGQYKSYQYTKVTSDPIDTSIVGIGLGLGHTNLDDSWQLENAPLLNTSLGLYFSKKYSARLNYSRGHADSQLTGEEFTYEHYSVSGQRYFNTESDIRPFVTLGFGEEMKDQDRDRKTFVTSFGGGLYYKLNNNLSVEAEPKRLVSTRYDTLDDVFGLNLIYRFNRGEWF</sequence>
<name>A0ABQ6H7G6_9GAMM</name>
<accession>A0ABQ6H7G6</accession>
<dbReference type="Proteomes" id="UP001157133">
    <property type="component" value="Unassembled WGS sequence"/>
</dbReference>
<evidence type="ECO:0008006" key="7">
    <source>
        <dbReference type="Google" id="ProtNLM"/>
    </source>
</evidence>
<evidence type="ECO:0000313" key="6">
    <source>
        <dbReference type="Proteomes" id="UP001157133"/>
    </source>
</evidence>
<dbReference type="EMBL" id="BSSU01000010">
    <property type="protein sequence ID" value="GLX82705.1"/>
    <property type="molecule type" value="Genomic_DNA"/>
</dbReference>
<keyword evidence="6" id="KW-1185">Reference proteome</keyword>
<feature type="domain" description="Outer membrane protein beta-barrel" evidence="4">
    <location>
        <begin position="295"/>
        <end position="438"/>
    </location>
</feature>
<evidence type="ECO:0000313" key="5">
    <source>
        <dbReference type="EMBL" id="GLX82705.1"/>
    </source>
</evidence>
<dbReference type="SUPFAM" id="SSF56925">
    <property type="entry name" value="OMPA-like"/>
    <property type="match status" value="1"/>
</dbReference>
<proteinExistence type="predicted"/>
<dbReference type="InterPro" id="IPR027385">
    <property type="entry name" value="Beta-barrel_OMP"/>
</dbReference>
<dbReference type="Pfam" id="PF13084">
    <property type="entry name" value="DUF3943"/>
    <property type="match status" value="1"/>
</dbReference>
<feature type="chain" id="PRO_5045277473" description="DUF3943 domain-containing protein" evidence="2">
    <location>
        <begin position="24"/>
        <end position="444"/>
    </location>
</feature>
<dbReference type="Pfam" id="PF13505">
    <property type="entry name" value="OMP_b-brl"/>
    <property type="match status" value="1"/>
</dbReference>
<keyword evidence="1 2" id="KW-0732">Signal</keyword>
<feature type="domain" description="DUF3943" evidence="3">
    <location>
        <begin position="113"/>
        <end position="221"/>
    </location>
</feature>
<evidence type="ECO:0000259" key="3">
    <source>
        <dbReference type="Pfam" id="PF13084"/>
    </source>
</evidence>
<reference evidence="5 6" key="1">
    <citation type="submission" date="2023-03" db="EMBL/GenBank/DDBJ databases">
        <title>Draft genome sequence of Thalassotalea eurytherma JCM 18482T.</title>
        <authorList>
            <person name="Sawabe T."/>
        </authorList>
    </citation>
    <scope>NUCLEOTIDE SEQUENCE [LARGE SCALE GENOMIC DNA]</scope>
    <source>
        <strain evidence="5 6">JCM 18482</strain>
    </source>
</reference>
<protein>
    <recommendedName>
        <fullName evidence="7">DUF3943 domain-containing protein</fullName>
    </recommendedName>
</protein>
<evidence type="ECO:0000256" key="2">
    <source>
        <dbReference type="SAM" id="SignalP"/>
    </source>
</evidence>
<dbReference type="RefSeq" id="WP_284208076.1">
    <property type="nucleotide sequence ID" value="NZ_BSSU01000010.1"/>
</dbReference>